<keyword evidence="9 15" id="KW-0418">Kinase</keyword>
<evidence type="ECO:0000256" key="3">
    <source>
        <dbReference type="ARBA" id="ARBA00012438"/>
    </source>
</evidence>
<organism evidence="15 16">
    <name type="scientific">Acetivibrio mesophilus</name>
    <dbReference type="NCBI Taxonomy" id="2487273"/>
    <lineage>
        <taxon>Bacteria</taxon>
        <taxon>Bacillati</taxon>
        <taxon>Bacillota</taxon>
        <taxon>Clostridia</taxon>
        <taxon>Eubacteriales</taxon>
        <taxon>Oscillospiraceae</taxon>
        <taxon>Acetivibrio</taxon>
    </lineage>
</organism>
<dbReference type="Pfam" id="PF02518">
    <property type="entry name" value="HATPase_c"/>
    <property type="match status" value="1"/>
</dbReference>
<dbReference type="InterPro" id="IPR033479">
    <property type="entry name" value="dCache_1"/>
</dbReference>
<name>A0A4Q0I3K8_9FIRM</name>
<evidence type="ECO:0000256" key="13">
    <source>
        <dbReference type="ARBA" id="ARBA00023136"/>
    </source>
</evidence>
<dbReference type="GO" id="GO:0005524">
    <property type="term" value="F:ATP binding"/>
    <property type="evidence" value="ECO:0007669"/>
    <property type="project" value="UniProtKB-KW"/>
</dbReference>
<dbReference type="Gene3D" id="3.30.450.20">
    <property type="entry name" value="PAS domain"/>
    <property type="match status" value="1"/>
</dbReference>
<dbReference type="OrthoDB" id="1650586at2"/>
<keyword evidence="16" id="KW-1185">Reference proteome</keyword>
<dbReference type="Gene3D" id="3.30.565.10">
    <property type="entry name" value="Histidine kinase-like ATPase, C-terminal domain"/>
    <property type="match status" value="1"/>
</dbReference>
<keyword evidence="5" id="KW-0597">Phosphoprotein</keyword>
<dbReference type="AlphaFoldDB" id="A0A4Q0I3K8"/>
<evidence type="ECO:0000256" key="11">
    <source>
        <dbReference type="ARBA" id="ARBA00022989"/>
    </source>
</evidence>
<accession>A0A4Q0I3K8</accession>
<evidence type="ECO:0000256" key="9">
    <source>
        <dbReference type="ARBA" id="ARBA00022777"/>
    </source>
</evidence>
<keyword evidence="6" id="KW-0808">Transferase</keyword>
<dbReference type="Gene3D" id="1.10.287.130">
    <property type="match status" value="1"/>
</dbReference>
<evidence type="ECO:0000256" key="2">
    <source>
        <dbReference type="ARBA" id="ARBA00004651"/>
    </source>
</evidence>
<gene>
    <name evidence="15" type="ORF">EFD62_13375</name>
</gene>
<evidence type="ECO:0000256" key="6">
    <source>
        <dbReference type="ARBA" id="ARBA00022679"/>
    </source>
</evidence>
<evidence type="ECO:0000256" key="8">
    <source>
        <dbReference type="ARBA" id="ARBA00022741"/>
    </source>
</evidence>
<dbReference type="SMART" id="SM00387">
    <property type="entry name" value="HATPase_c"/>
    <property type="match status" value="1"/>
</dbReference>
<evidence type="ECO:0000256" key="4">
    <source>
        <dbReference type="ARBA" id="ARBA00022475"/>
    </source>
</evidence>
<comment type="catalytic activity">
    <reaction evidence="1">
        <text>ATP + protein L-histidine = ADP + protein N-phospho-L-histidine.</text>
        <dbReference type="EC" id="2.7.13.3"/>
    </reaction>
</comment>
<dbReference type="GO" id="GO:0004673">
    <property type="term" value="F:protein histidine kinase activity"/>
    <property type="evidence" value="ECO:0007669"/>
    <property type="project" value="UniProtKB-EC"/>
</dbReference>
<keyword evidence="7" id="KW-0812">Transmembrane</keyword>
<dbReference type="CDD" id="cd18774">
    <property type="entry name" value="PDC2_HK_sensor"/>
    <property type="match status" value="1"/>
</dbReference>
<evidence type="ECO:0000256" key="12">
    <source>
        <dbReference type="ARBA" id="ARBA00023012"/>
    </source>
</evidence>
<dbReference type="InterPro" id="IPR003594">
    <property type="entry name" value="HATPase_dom"/>
</dbReference>
<sequence>MSKVIKVPRYIKSVFKKLNMLIIKKQMRFNAAFALIILILTTLLGYLSFNMISNAMINHASADSLELIKQISNNIETIMIGFDDISNGILRNEGFDNLVKMHGQLDNEHKRATNGRNIEDILNTLTKTRTDIADIAVITNIGEYITSGETKPLTTDNALAYYAVRRFKQSKRDSLWIDTYQTEVATTGTHTGNKLVISNMKSIKGENNEEIGILMLNIKESYIYSLISDIKIPDEGQLYIVGKDGNYVMNPLNRIQNGKVDYVKYELYIQEILKQKNGTSIKNINGREYILAYQTIDNINGIELGWTVFGMIPIDVVTSGIDSTRVSLYKIGLICVIIGFGISLLFTRFYNAYLEKSYDKKHSIIMERERLASLGQLMGGIAQNFKTPIMSISEGLDELNNLVVEYEKSIEDGNVSDSMQHEIALRMKKCVDNIKPYCSYISDEISTVKGQAVNFNESTDGSFTVGELLKNVKILMSHEVERHHCEMNVDMKVSEDTSIKGEINNMTQVMNNIITNAIESYNESGGKIDIIFSKKGHNLEINVRDYGCGIPESIKDKLFKEMVTTKGASGTGIGVYMSYSTIKGKFGGTMTIDSEKGMGTSVNISIPLKG</sequence>
<keyword evidence="12" id="KW-0902">Two-component regulatory system</keyword>
<proteinExistence type="predicted"/>
<dbReference type="Proteomes" id="UP000289166">
    <property type="component" value="Unassembled WGS sequence"/>
</dbReference>
<keyword evidence="8" id="KW-0547">Nucleotide-binding</keyword>
<evidence type="ECO:0000256" key="5">
    <source>
        <dbReference type="ARBA" id="ARBA00022553"/>
    </source>
</evidence>
<dbReference type="SUPFAM" id="SSF55874">
    <property type="entry name" value="ATPase domain of HSP90 chaperone/DNA topoisomerase II/histidine kinase"/>
    <property type="match status" value="1"/>
</dbReference>
<dbReference type="InterPro" id="IPR036890">
    <property type="entry name" value="HATPase_C_sf"/>
</dbReference>
<evidence type="ECO:0000256" key="1">
    <source>
        <dbReference type="ARBA" id="ARBA00000085"/>
    </source>
</evidence>
<keyword evidence="13" id="KW-0472">Membrane</keyword>
<dbReference type="RefSeq" id="WP_128706268.1">
    <property type="nucleotide sequence ID" value="NZ_RLII01000021.1"/>
</dbReference>
<dbReference type="EMBL" id="RLII01000021">
    <property type="protein sequence ID" value="RXE58285.1"/>
    <property type="molecule type" value="Genomic_DNA"/>
</dbReference>
<keyword evidence="4" id="KW-1003">Cell membrane</keyword>
<dbReference type="PRINTS" id="PR00344">
    <property type="entry name" value="BCTRLSENSOR"/>
</dbReference>
<dbReference type="Pfam" id="PF02743">
    <property type="entry name" value="dCache_1"/>
    <property type="match status" value="1"/>
</dbReference>
<dbReference type="GO" id="GO:0005886">
    <property type="term" value="C:plasma membrane"/>
    <property type="evidence" value="ECO:0007669"/>
    <property type="project" value="UniProtKB-SubCell"/>
</dbReference>
<dbReference type="CDD" id="cd00075">
    <property type="entry name" value="HATPase"/>
    <property type="match status" value="1"/>
</dbReference>
<evidence type="ECO:0000256" key="7">
    <source>
        <dbReference type="ARBA" id="ARBA00022692"/>
    </source>
</evidence>
<dbReference type="PANTHER" id="PTHR43065">
    <property type="entry name" value="SENSOR HISTIDINE KINASE"/>
    <property type="match status" value="1"/>
</dbReference>
<dbReference type="GO" id="GO:0000160">
    <property type="term" value="P:phosphorelay signal transduction system"/>
    <property type="evidence" value="ECO:0007669"/>
    <property type="project" value="UniProtKB-KW"/>
</dbReference>
<keyword evidence="10" id="KW-0067">ATP-binding</keyword>
<evidence type="ECO:0000256" key="10">
    <source>
        <dbReference type="ARBA" id="ARBA00022840"/>
    </source>
</evidence>
<feature type="domain" description="Histidine kinase" evidence="14">
    <location>
        <begin position="380"/>
        <end position="610"/>
    </location>
</feature>
<dbReference type="InterPro" id="IPR004358">
    <property type="entry name" value="Sig_transdc_His_kin-like_C"/>
</dbReference>
<evidence type="ECO:0000259" key="14">
    <source>
        <dbReference type="PROSITE" id="PS50109"/>
    </source>
</evidence>
<comment type="caution">
    <text evidence="15">The sequence shown here is derived from an EMBL/GenBank/DDBJ whole genome shotgun (WGS) entry which is preliminary data.</text>
</comment>
<evidence type="ECO:0000313" key="16">
    <source>
        <dbReference type="Proteomes" id="UP000289166"/>
    </source>
</evidence>
<reference evidence="16" key="1">
    <citation type="submission" date="2018-11" db="EMBL/GenBank/DDBJ databases">
        <title>Genome sequencing of a novel mesophilic and cellulolytic organism within the genus Hungateiclostridium.</title>
        <authorList>
            <person name="Rettenmaier R."/>
            <person name="Liebl W."/>
            <person name="Zverlov V."/>
        </authorList>
    </citation>
    <scope>NUCLEOTIDE SEQUENCE [LARGE SCALE GENOMIC DNA]</scope>
    <source>
        <strain evidence="16">N2K1</strain>
    </source>
</reference>
<dbReference type="PROSITE" id="PS50109">
    <property type="entry name" value="HIS_KIN"/>
    <property type="match status" value="1"/>
</dbReference>
<dbReference type="EC" id="2.7.13.3" evidence="3"/>
<comment type="subcellular location">
    <subcellularLocation>
        <location evidence="2">Cell membrane</location>
        <topology evidence="2">Multi-pass membrane protein</topology>
    </subcellularLocation>
</comment>
<dbReference type="InterPro" id="IPR005467">
    <property type="entry name" value="His_kinase_dom"/>
</dbReference>
<evidence type="ECO:0000313" key="15">
    <source>
        <dbReference type="EMBL" id="RXE58285.1"/>
    </source>
</evidence>
<protein>
    <recommendedName>
        <fullName evidence="3">histidine kinase</fullName>
        <ecNumber evidence="3">2.7.13.3</ecNumber>
    </recommendedName>
</protein>
<dbReference type="PANTHER" id="PTHR43065:SF10">
    <property type="entry name" value="PEROXIDE STRESS-ACTIVATED HISTIDINE KINASE MAK3"/>
    <property type="match status" value="1"/>
</dbReference>
<keyword evidence="11" id="KW-1133">Transmembrane helix</keyword>